<name>A0A918KHI5_9ACTN</name>
<evidence type="ECO:0000313" key="4">
    <source>
        <dbReference type="EMBL" id="GGX63146.1"/>
    </source>
</evidence>
<dbReference type="Proteomes" id="UP000645555">
    <property type="component" value="Unassembled WGS sequence"/>
</dbReference>
<dbReference type="PANTHER" id="PTHR43156">
    <property type="entry name" value="STAGE II SPORULATION PROTEIN E-RELATED"/>
    <property type="match status" value="1"/>
</dbReference>
<reference evidence="4" key="2">
    <citation type="submission" date="2020-09" db="EMBL/GenBank/DDBJ databases">
        <authorList>
            <person name="Sun Q."/>
            <person name="Ohkuma M."/>
        </authorList>
    </citation>
    <scope>NUCLEOTIDE SEQUENCE</scope>
    <source>
        <strain evidence="4">JCM 4956</strain>
    </source>
</reference>
<dbReference type="EMBL" id="BMWD01000010">
    <property type="protein sequence ID" value="GGX63146.1"/>
    <property type="molecule type" value="Genomic_DNA"/>
</dbReference>
<dbReference type="SUPFAM" id="SSF81606">
    <property type="entry name" value="PP2C-like"/>
    <property type="match status" value="1"/>
</dbReference>
<proteinExistence type="predicted"/>
<feature type="transmembrane region" description="Helical" evidence="2">
    <location>
        <begin position="72"/>
        <end position="91"/>
    </location>
</feature>
<accession>A0A918KHI5</accession>
<evidence type="ECO:0000259" key="3">
    <source>
        <dbReference type="SMART" id="SM00331"/>
    </source>
</evidence>
<evidence type="ECO:0000256" key="2">
    <source>
        <dbReference type="SAM" id="Phobius"/>
    </source>
</evidence>
<gene>
    <name evidence="4" type="ORF">GCM10010515_33510</name>
</gene>
<dbReference type="InterPro" id="IPR001932">
    <property type="entry name" value="PPM-type_phosphatase-like_dom"/>
</dbReference>
<keyword evidence="2" id="KW-0812">Transmembrane</keyword>
<keyword evidence="5" id="KW-1185">Reference proteome</keyword>
<dbReference type="InterPro" id="IPR036457">
    <property type="entry name" value="PPM-type-like_dom_sf"/>
</dbReference>
<dbReference type="SMART" id="SM00331">
    <property type="entry name" value="PP2C_SIG"/>
    <property type="match status" value="1"/>
</dbReference>
<comment type="caution">
    <text evidence="4">The sequence shown here is derived from an EMBL/GenBank/DDBJ whole genome shotgun (WGS) entry which is preliminary data.</text>
</comment>
<protein>
    <recommendedName>
        <fullName evidence="3">PPM-type phosphatase domain-containing protein</fullName>
    </recommendedName>
</protein>
<keyword evidence="1" id="KW-0378">Hydrolase</keyword>
<dbReference type="Gene3D" id="3.60.40.10">
    <property type="entry name" value="PPM-type phosphatase domain"/>
    <property type="match status" value="1"/>
</dbReference>
<feature type="domain" description="PPM-type phosphatase" evidence="3">
    <location>
        <begin position="124"/>
        <end position="350"/>
    </location>
</feature>
<evidence type="ECO:0000313" key="5">
    <source>
        <dbReference type="Proteomes" id="UP000645555"/>
    </source>
</evidence>
<feature type="transmembrane region" description="Helical" evidence="2">
    <location>
        <begin position="24"/>
        <end position="41"/>
    </location>
</feature>
<dbReference type="InterPro" id="IPR052016">
    <property type="entry name" value="Bact_Sigma-Reg"/>
</dbReference>
<dbReference type="FunFam" id="3.60.40.10:FF:000058">
    <property type="entry name" value="Stage II sporulation protein E"/>
    <property type="match status" value="1"/>
</dbReference>
<reference evidence="4" key="1">
    <citation type="journal article" date="2014" name="Int. J. Syst. Evol. Microbiol.">
        <title>Complete genome sequence of Corynebacterium casei LMG S-19264T (=DSM 44701T), isolated from a smear-ripened cheese.</title>
        <authorList>
            <consortium name="US DOE Joint Genome Institute (JGI-PGF)"/>
            <person name="Walter F."/>
            <person name="Albersmeier A."/>
            <person name="Kalinowski J."/>
            <person name="Ruckert C."/>
        </authorList>
    </citation>
    <scope>NUCLEOTIDE SEQUENCE</scope>
    <source>
        <strain evidence="4">JCM 4956</strain>
    </source>
</reference>
<dbReference type="GO" id="GO:0016791">
    <property type="term" value="F:phosphatase activity"/>
    <property type="evidence" value="ECO:0007669"/>
    <property type="project" value="TreeGrafter"/>
</dbReference>
<dbReference type="PANTHER" id="PTHR43156:SF2">
    <property type="entry name" value="STAGE II SPORULATION PROTEIN E"/>
    <property type="match status" value="1"/>
</dbReference>
<keyword evidence="2" id="KW-0472">Membrane</keyword>
<sequence length="355" mass="37489">MLLASIALIAVVTLVDIMAPPEVHLGPFLVAAPAVTASFAGPRTTARVGALAVLAQVVVATVRTTLVDLNHMIQFITLILMSAFATLFAHWRERHELKLTRLRSVAKTAQEVVLKPLPHRIGPLRIACVYLAAETEAQIGGDLYAAARTSHGTRIVIGDVRGKGLEAVGDAALLLGAFRGAAHRQADLPSLVAFLEGAVSSDLDDPAAPERGDEDPCESFITAAVLDVPDTEPALHLINCGHPPPLLVRDGRVVPLDVRNPAPPLGLTEFVTTGPSAQTFAFEPGDIALLYTDGVIEARDRDGVFFPLAERVARLPDEGPDALLARLCDDLVRHAGGSLGDDAAMVAIERMPGPS</sequence>
<dbReference type="Pfam" id="PF07228">
    <property type="entry name" value="SpoIIE"/>
    <property type="match status" value="1"/>
</dbReference>
<feature type="transmembrane region" description="Helical" evidence="2">
    <location>
        <begin position="48"/>
        <end position="66"/>
    </location>
</feature>
<evidence type="ECO:0000256" key="1">
    <source>
        <dbReference type="ARBA" id="ARBA00022801"/>
    </source>
</evidence>
<dbReference type="AlphaFoldDB" id="A0A918KHI5"/>
<keyword evidence="2" id="KW-1133">Transmembrane helix</keyword>
<organism evidence="4 5">
    <name type="scientific">Streptomyces fructofermentans</name>
    <dbReference type="NCBI Taxonomy" id="152141"/>
    <lineage>
        <taxon>Bacteria</taxon>
        <taxon>Bacillati</taxon>
        <taxon>Actinomycetota</taxon>
        <taxon>Actinomycetes</taxon>
        <taxon>Kitasatosporales</taxon>
        <taxon>Streptomycetaceae</taxon>
        <taxon>Streptomyces</taxon>
    </lineage>
</organism>